<dbReference type="CDD" id="cd22744">
    <property type="entry name" value="OTU"/>
    <property type="match status" value="1"/>
</dbReference>
<protein>
    <submittedName>
        <fullName evidence="1">Uncharacterized protein</fullName>
    </submittedName>
</protein>
<name>A0A816QWT4_9BILA</name>
<dbReference type="PROSITE" id="PS00141">
    <property type="entry name" value="ASP_PROTEASE"/>
    <property type="match status" value="1"/>
</dbReference>
<sequence>MTELSWIKPSGEDLIEMRGKLYKEITTNAPKYGVDLNGKNKLVWKEYKASQTFVPMEFVQAFCKMYKYEAHVYFSDLRPFVIKPFKDNRNGVTEVIYLYLKGNNHYNLLSLDPKSDFEMLEGCNYAFNDITYKDKEVGKTNIIKNINIENTEEINLCDLGSNRDTTTKYNARVPYVRKTVDCSHLCPSNAILTVSEVQFGDSEKVYCCLLDTGSSINVLAHSVAYELKEQGLLTHVREENTRISGTGDAQITGKMSYYRGNPYIRNKDEFGTFKFSLNYIDLNISVNNKIFTEMGILDNDPNYKIVNKINYNNPADYLTYRLDMKTLPTLNEGIEVVEGFAEDFEVNEMLGEILEKEAKGESLCPEELHLRDLASDPANNNTQPEIISSKLISKVKFIDSKAEIKLKYKFNVVNNCINSTPHCYVDNNKLIVLNDFKRNIKSGFDNKGNNG</sequence>
<dbReference type="GO" id="GO:0004190">
    <property type="term" value="F:aspartic-type endopeptidase activity"/>
    <property type="evidence" value="ECO:0007669"/>
    <property type="project" value="InterPro"/>
</dbReference>
<proteinExistence type="predicted"/>
<dbReference type="GO" id="GO:0006508">
    <property type="term" value="P:proteolysis"/>
    <property type="evidence" value="ECO:0007669"/>
    <property type="project" value="InterPro"/>
</dbReference>
<dbReference type="Proteomes" id="UP000663887">
    <property type="component" value="Unassembled WGS sequence"/>
</dbReference>
<accession>A0A816QWT4</accession>
<comment type="caution">
    <text evidence="1">The sequence shown here is derived from an EMBL/GenBank/DDBJ whole genome shotgun (WGS) entry which is preliminary data.</text>
</comment>
<dbReference type="AlphaFoldDB" id="A0A816QWT4"/>
<evidence type="ECO:0000313" key="2">
    <source>
        <dbReference type="Proteomes" id="UP000663887"/>
    </source>
</evidence>
<dbReference type="InterPro" id="IPR001969">
    <property type="entry name" value="Aspartic_peptidase_AS"/>
</dbReference>
<reference evidence="1" key="1">
    <citation type="submission" date="2021-02" db="EMBL/GenBank/DDBJ databases">
        <authorList>
            <person name="Nowell W R."/>
        </authorList>
    </citation>
    <scope>NUCLEOTIDE SEQUENCE</scope>
</reference>
<gene>
    <name evidence="1" type="ORF">XDN619_LOCUS11131</name>
</gene>
<organism evidence="1 2">
    <name type="scientific">Rotaria magnacalcarata</name>
    <dbReference type="NCBI Taxonomy" id="392030"/>
    <lineage>
        <taxon>Eukaryota</taxon>
        <taxon>Metazoa</taxon>
        <taxon>Spiralia</taxon>
        <taxon>Gnathifera</taxon>
        <taxon>Rotifera</taxon>
        <taxon>Eurotatoria</taxon>
        <taxon>Bdelloidea</taxon>
        <taxon>Philodinida</taxon>
        <taxon>Philodinidae</taxon>
        <taxon>Rotaria</taxon>
    </lineage>
</organism>
<evidence type="ECO:0000313" key="1">
    <source>
        <dbReference type="EMBL" id="CAF2064071.1"/>
    </source>
</evidence>
<dbReference type="EMBL" id="CAJNRG010004206">
    <property type="protein sequence ID" value="CAF2064071.1"/>
    <property type="molecule type" value="Genomic_DNA"/>
</dbReference>